<feature type="repeat" description="TPR" evidence="1">
    <location>
        <begin position="247"/>
        <end position="280"/>
    </location>
</feature>
<dbReference type="Pfam" id="PF08336">
    <property type="entry name" value="P4Ha_N"/>
    <property type="match status" value="1"/>
</dbReference>
<evidence type="ECO:0000256" key="1">
    <source>
        <dbReference type="PROSITE-ProRule" id="PRU00339"/>
    </source>
</evidence>
<proteinExistence type="predicted"/>
<keyword evidence="4" id="KW-1185">Reference proteome</keyword>
<feature type="signal peptide" evidence="2">
    <location>
        <begin position="1"/>
        <end position="29"/>
    </location>
</feature>
<protein>
    <submittedName>
        <fullName evidence="5">Prolyl 4-hydroxylase subunit alpha-1-like</fullName>
    </submittedName>
</protein>
<organism evidence="4 5">
    <name type="scientific">Aplysia californica</name>
    <name type="common">California sea hare</name>
    <dbReference type="NCBI Taxonomy" id="6500"/>
    <lineage>
        <taxon>Eukaryota</taxon>
        <taxon>Metazoa</taxon>
        <taxon>Spiralia</taxon>
        <taxon>Lophotrochozoa</taxon>
        <taxon>Mollusca</taxon>
        <taxon>Gastropoda</taxon>
        <taxon>Heterobranchia</taxon>
        <taxon>Euthyneura</taxon>
        <taxon>Tectipleura</taxon>
        <taxon>Aplysiida</taxon>
        <taxon>Aplysioidea</taxon>
        <taxon>Aplysiidae</taxon>
        <taxon>Aplysia</taxon>
    </lineage>
</organism>
<dbReference type="RefSeq" id="XP_035826056.1">
    <property type="nucleotide sequence ID" value="XM_035970163.1"/>
</dbReference>
<dbReference type="Gene3D" id="1.25.40.10">
    <property type="entry name" value="Tetratricopeptide repeat domain"/>
    <property type="match status" value="1"/>
</dbReference>
<evidence type="ECO:0000313" key="5">
    <source>
        <dbReference type="RefSeq" id="XP_035826056.1"/>
    </source>
</evidence>
<dbReference type="Proteomes" id="UP000694888">
    <property type="component" value="Unplaced"/>
</dbReference>
<gene>
    <name evidence="5" type="primary">LOC118477814</name>
</gene>
<dbReference type="InterPro" id="IPR019734">
    <property type="entry name" value="TPR_rpt"/>
</dbReference>
<evidence type="ECO:0000259" key="3">
    <source>
        <dbReference type="Pfam" id="PF08336"/>
    </source>
</evidence>
<keyword evidence="2" id="KW-0732">Signal</keyword>
<accession>A0ABM1VUG4</accession>
<dbReference type="PROSITE" id="PS50005">
    <property type="entry name" value="TPR"/>
    <property type="match status" value="1"/>
</dbReference>
<dbReference type="InterPro" id="IPR013547">
    <property type="entry name" value="P4H_N"/>
</dbReference>
<dbReference type="SUPFAM" id="SSF48452">
    <property type="entry name" value="TPR-like"/>
    <property type="match status" value="1"/>
</dbReference>
<dbReference type="GeneID" id="118477814"/>
<feature type="domain" description="Prolyl 4-hydroxylase N-terminal" evidence="3">
    <location>
        <begin position="84"/>
        <end position="190"/>
    </location>
</feature>
<keyword evidence="1" id="KW-0802">TPR repeat</keyword>
<name>A0ABM1VUG4_APLCA</name>
<dbReference type="Gene3D" id="6.10.140.1460">
    <property type="match status" value="1"/>
</dbReference>
<dbReference type="InterPro" id="IPR011990">
    <property type="entry name" value="TPR-like_helical_dom_sf"/>
</dbReference>
<evidence type="ECO:0000313" key="4">
    <source>
        <dbReference type="Proteomes" id="UP000694888"/>
    </source>
</evidence>
<sequence>MATFPGVSTKLHWFLLALVVSYTTLVCQAKYLKDDRFMSDVNLEHYYVIEENVLSHADILLRDDYFGADEEEDEEEHIAHAPNLTEFRSIVTETKAVHREAGPNLQTYLSHPINMYHMFRRLSTKWKEGLDLLLTTTPCKKWNIPSIAGRLQYLRDNLPGEREVARAVARVSLLQRIHGLSAADVTQGKFGDLMSLKPLTPQEQFEIIGVLREQEDMQTALAWLEQVNSWMVKSGTTGGEELGFNRTHILLMMASAHYLLKNIPDAFKATEDALKLDPDSVVAKNNLDFFKEKLSSSTFPDDDGKQATKYRSRYERSCAKTKRVKASRKKCTLTRVGLTFLKTEVIRRKPRVVLFHDVVSNISTDVLKNYAHKTQTDKAWVGDERYVAPDFRVSLHPLRIRGSAVKRKTETLRRQLQFLAGVLNVTSDRWGTTQVVNVGLDGMHFSKHDKDLGVNASFICSVVQQDTN</sequence>
<feature type="chain" id="PRO_5046610126" evidence="2">
    <location>
        <begin position="30"/>
        <end position="468"/>
    </location>
</feature>
<reference evidence="5" key="1">
    <citation type="submission" date="2025-08" db="UniProtKB">
        <authorList>
            <consortium name="RefSeq"/>
        </authorList>
    </citation>
    <scope>IDENTIFICATION</scope>
</reference>
<evidence type="ECO:0000256" key="2">
    <source>
        <dbReference type="SAM" id="SignalP"/>
    </source>
</evidence>